<comment type="caution">
    <text evidence="1">The sequence shown here is derived from an EMBL/GenBank/DDBJ whole genome shotgun (WGS) entry which is preliminary data.</text>
</comment>
<proteinExistence type="predicted"/>
<evidence type="ECO:0000313" key="2">
    <source>
        <dbReference type="Proteomes" id="UP001385951"/>
    </source>
</evidence>
<dbReference type="EMBL" id="JASBNA010000004">
    <property type="protein sequence ID" value="KAK7692268.1"/>
    <property type="molecule type" value="Genomic_DNA"/>
</dbReference>
<reference evidence="1 2" key="1">
    <citation type="submission" date="2022-09" db="EMBL/GenBank/DDBJ databases">
        <authorList>
            <person name="Palmer J.M."/>
        </authorList>
    </citation>
    <scope>NUCLEOTIDE SEQUENCE [LARGE SCALE GENOMIC DNA]</scope>
    <source>
        <strain evidence="1 2">DSM 7382</strain>
    </source>
</reference>
<organism evidence="1 2">
    <name type="scientific">Cerrena zonata</name>
    <dbReference type="NCBI Taxonomy" id="2478898"/>
    <lineage>
        <taxon>Eukaryota</taxon>
        <taxon>Fungi</taxon>
        <taxon>Dikarya</taxon>
        <taxon>Basidiomycota</taxon>
        <taxon>Agaricomycotina</taxon>
        <taxon>Agaricomycetes</taxon>
        <taxon>Polyporales</taxon>
        <taxon>Cerrenaceae</taxon>
        <taxon>Cerrena</taxon>
    </lineage>
</organism>
<dbReference type="Proteomes" id="UP001385951">
    <property type="component" value="Unassembled WGS sequence"/>
</dbReference>
<name>A0AAW0GPW5_9APHY</name>
<keyword evidence="2" id="KW-1185">Reference proteome</keyword>
<accession>A0AAW0GPW5</accession>
<protein>
    <submittedName>
        <fullName evidence="1">Uncharacterized protein</fullName>
    </submittedName>
</protein>
<dbReference type="AlphaFoldDB" id="A0AAW0GPW5"/>
<evidence type="ECO:0000313" key="1">
    <source>
        <dbReference type="EMBL" id="KAK7692268.1"/>
    </source>
</evidence>
<gene>
    <name evidence="1" type="ORF">QCA50_003893</name>
</gene>
<sequence>MLSMFNTEKRQEKKIRKNVIQESNIIAQRSAELREKIPEETNHPIVDDVKCEGSKLAGGGALLLGKLDNLGALEKPAKKQELKTIKQQAFRYSKDVKAWNTRAITSLQMQEHGYLNMMVSPAQSGATTRNNSASTSSSTANEPYVHPANYWDCDLVDKINAAGKTPPVTLIRNRTTESEPDVY</sequence>